<keyword evidence="2" id="KW-1185">Reference proteome</keyword>
<comment type="caution">
    <text evidence="1">The sequence shown here is derived from an EMBL/GenBank/DDBJ whole genome shotgun (WGS) entry which is preliminary data.</text>
</comment>
<protein>
    <submittedName>
        <fullName evidence="1">Uncharacterized protein</fullName>
    </submittedName>
</protein>
<proteinExistence type="predicted"/>
<reference evidence="1" key="1">
    <citation type="submission" date="2020-08" db="EMBL/GenBank/DDBJ databases">
        <title>Multicomponent nature underlies the extraordinary mechanical properties of spider dragline silk.</title>
        <authorList>
            <person name="Kono N."/>
            <person name="Nakamura H."/>
            <person name="Mori M."/>
            <person name="Yoshida Y."/>
            <person name="Ohtoshi R."/>
            <person name="Malay A.D."/>
            <person name="Moran D.A.P."/>
            <person name="Tomita M."/>
            <person name="Numata K."/>
            <person name="Arakawa K."/>
        </authorList>
    </citation>
    <scope>NUCLEOTIDE SEQUENCE</scope>
</reference>
<dbReference type="Proteomes" id="UP000887159">
    <property type="component" value="Unassembled WGS sequence"/>
</dbReference>
<evidence type="ECO:0000313" key="2">
    <source>
        <dbReference type="Proteomes" id="UP000887159"/>
    </source>
</evidence>
<dbReference type="EMBL" id="BMAU01021375">
    <property type="protein sequence ID" value="GFY26428.1"/>
    <property type="molecule type" value="Genomic_DNA"/>
</dbReference>
<organism evidence="1 2">
    <name type="scientific">Trichonephila clavipes</name>
    <name type="common">Golden silk orbweaver</name>
    <name type="synonym">Nephila clavipes</name>
    <dbReference type="NCBI Taxonomy" id="2585209"/>
    <lineage>
        <taxon>Eukaryota</taxon>
        <taxon>Metazoa</taxon>
        <taxon>Ecdysozoa</taxon>
        <taxon>Arthropoda</taxon>
        <taxon>Chelicerata</taxon>
        <taxon>Arachnida</taxon>
        <taxon>Araneae</taxon>
        <taxon>Araneomorphae</taxon>
        <taxon>Entelegynae</taxon>
        <taxon>Araneoidea</taxon>
        <taxon>Nephilidae</taxon>
        <taxon>Trichonephila</taxon>
    </lineage>
</organism>
<name>A0A8X6W1K6_TRICX</name>
<dbReference type="AlphaFoldDB" id="A0A8X6W1K6"/>
<sequence length="67" mass="7471">MKYLLTGYKASLSLAIASASVRVLSNAADRDRGRPRWFSCEAFLGNHQLLIGTEKTTDQLSYQLSYS</sequence>
<gene>
    <name evidence="1" type="ORF">TNCV_26251</name>
</gene>
<evidence type="ECO:0000313" key="1">
    <source>
        <dbReference type="EMBL" id="GFY26428.1"/>
    </source>
</evidence>
<accession>A0A8X6W1K6</accession>